<evidence type="ECO:0000256" key="1">
    <source>
        <dbReference type="SAM" id="MobiDB-lite"/>
    </source>
</evidence>
<dbReference type="Proteomes" id="UP000054279">
    <property type="component" value="Unassembled WGS sequence"/>
</dbReference>
<accession>A0A0C9UEK6</accession>
<proteinExistence type="predicted"/>
<feature type="compositionally biased region" description="Basic and acidic residues" evidence="1">
    <location>
        <begin position="141"/>
        <end position="150"/>
    </location>
</feature>
<keyword evidence="3" id="KW-1185">Reference proteome</keyword>
<dbReference type="EMBL" id="KN837336">
    <property type="protein sequence ID" value="KIJ27407.1"/>
    <property type="molecule type" value="Genomic_DNA"/>
</dbReference>
<dbReference type="AlphaFoldDB" id="A0A0C9UEK6"/>
<gene>
    <name evidence="2" type="ORF">M422DRAFT_271391</name>
</gene>
<dbReference type="HOGENOM" id="CLU_1741738_0_0_1"/>
<evidence type="ECO:0000313" key="3">
    <source>
        <dbReference type="Proteomes" id="UP000054279"/>
    </source>
</evidence>
<name>A0A0C9UEK6_SPHS4</name>
<evidence type="ECO:0000313" key="2">
    <source>
        <dbReference type="EMBL" id="KIJ27407.1"/>
    </source>
</evidence>
<organism evidence="2 3">
    <name type="scientific">Sphaerobolus stellatus (strain SS14)</name>
    <dbReference type="NCBI Taxonomy" id="990650"/>
    <lineage>
        <taxon>Eukaryota</taxon>
        <taxon>Fungi</taxon>
        <taxon>Dikarya</taxon>
        <taxon>Basidiomycota</taxon>
        <taxon>Agaricomycotina</taxon>
        <taxon>Agaricomycetes</taxon>
        <taxon>Phallomycetidae</taxon>
        <taxon>Geastrales</taxon>
        <taxon>Sphaerobolaceae</taxon>
        <taxon>Sphaerobolus</taxon>
    </lineage>
</organism>
<sequence length="150" mass="16719">MAQRPCNRAEKRRSSALAAYLKTRRRGTLARPDFPPNQRHFGLYHGRQCPSNRFMPAGLTQARTALVWPPPEVNSTQALLHTQRVSPKPNLPVVGVEYLKGIVLAPSSEAPPTPSRVSHPQRSQHAEQMRALPTRTSTMHDGGEKESLEN</sequence>
<protein>
    <submittedName>
        <fullName evidence="2">Uncharacterized protein</fullName>
    </submittedName>
</protein>
<reference evidence="2 3" key="1">
    <citation type="submission" date="2014-06" db="EMBL/GenBank/DDBJ databases">
        <title>Evolutionary Origins and Diversification of the Mycorrhizal Mutualists.</title>
        <authorList>
            <consortium name="DOE Joint Genome Institute"/>
            <consortium name="Mycorrhizal Genomics Consortium"/>
            <person name="Kohler A."/>
            <person name="Kuo A."/>
            <person name="Nagy L.G."/>
            <person name="Floudas D."/>
            <person name="Copeland A."/>
            <person name="Barry K.W."/>
            <person name="Cichocki N."/>
            <person name="Veneault-Fourrey C."/>
            <person name="LaButti K."/>
            <person name="Lindquist E.A."/>
            <person name="Lipzen A."/>
            <person name="Lundell T."/>
            <person name="Morin E."/>
            <person name="Murat C."/>
            <person name="Riley R."/>
            <person name="Ohm R."/>
            <person name="Sun H."/>
            <person name="Tunlid A."/>
            <person name="Henrissat B."/>
            <person name="Grigoriev I.V."/>
            <person name="Hibbett D.S."/>
            <person name="Martin F."/>
        </authorList>
    </citation>
    <scope>NUCLEOTIDE SEQUENCE [LARGE SCALE GENOMIC DNA]</scope>
    <source>
        <strain evidence="2 3">SS14</strain>
    </source>
</reference>
<feature type="region of interest" description="Disordered" evidence="1">
    <location>
        <begin position="106"/>
        <end position="150"/>
    </location>
</feature>